<dbReference type="HAMAP" id="MF_00386">
    <property type="entry name" value="UPF0161_YidD"/>
    <property type="match status" value="1"/>
</dbReference>
<dbReference type="SMART" id="SM01234">
    <property type="entry name" value="Haemolytic"/>
    <property type="match status" value="1"/>
</dbReference>
<dbReference type="InterPro" id="IPR002696">
    <property type="entry name" value="Membr_insert_effic_factor_YidD"/>
</dbReference>
<name>A0A5C1QBK7_9SPIO</name>
<comment type="similarity">
    <text evidence="1">Belongs to the UPF0161 family.</text>
</comment>
<dbReference type="NCBIfam" id="TIGR00278">
    <property type="entry name" value="membrane protein insertion efficiency factor YidD"/>
    <property type="match status" value="1"/>
</dbReference>
<dbReference type="PANTHER" id="PTHR33383">
    <property type="entry name" value="MEMBRANE PROTEIN INSERTION EFFICIENCY FACTOR-RELATED"/>
    <property type="match status" value="1"/>
</dbReference>
<organism evidence="2 3">
    <name type="scientific">Thiospirochaeta perfilievii</name>
    <dbReference type="NCBI Taxonomy" id="252967"/>
    <lineage>
        <taxon>Bacteria</taxon>
        <taxon>Pseudomonadati</taxon>
        <taxon>Spirochaetota</taxon>
        <taxon>Spirochaetia</taxon>
        <taxon>Spirochaetales</taxon>
        <taxon>Spirochaetaceae</taxon>
        <taxon>Thiospirochaeta</taxon>
    </lineage>
</organism>
<dbReference type="Pfam" id="PF01809">
    <property type="entry name" value="YidD"/>
    <property type="match status" value="1"/>
</dbReference>
<dbReference type="Proteomes" id="UP000323824">
    <property type="component" value="Chromosome"/>
</dbReference>
<evidence type="ECO:0000256" key="1">
    <source>
        <dbReference type="HAMAP-Rule" id="MF_00386"/>
    </source>
</evidence>
<keyword evidence="1" id="KW-0472">Membrane</keyword>
<dbReference type="RefSeq" id="WP_149567373.1">
    <property type="nucleotide sequence ID" value="NZ_CP035807.1"/>
</dbReference>
<evidence type="ECO:0000313" key="3">
    <source>
        <dbReference type="Proteomes" id="UP000323824"/>
    </source>
</evidence>
<accession>A0A5C1QBK7</accession>
<dbReference type="OrthoDB" id="9801753at2"/>
<gene>
    <name evidence="2" type="primary">yidD</name>
    <name evidence="2" type="ORF">EW093_05175</name>
</gene>
<reference evidence="2 3" key="2">
    <citation type="submission" date="2019-09" db="EMBL/GenBank/DDBJ databases">
        <title>Complete Genome Sequence and Methylome Analysis of free living Spirochaetas.</title>
        <authorList>
            <person name="Leshcheva N."/>
            <person name="Mikheeva N."/>
        </authorList>
    </citation>
    <scope>NUCLEOTIDE SEQUENCE [LARGE SCALE GENOMIC DNA]</scope>
    <source>
        <strain evidence="2 3">P</strain>
    </source>
</reference>
<reference evidence="2 3" key="1">
    <citation type="submission" date="2019-02" db="EMBL/GenBank/DDBJ databases">
        <authorList>
            <person name="Fomenkov A."/>
            <person name="Dubinina G."/>
            <person name="Grabovich M."/>
            <person name="Vincze T."/>
            <person name="Roberts R.J."/>
        </authorList>
    </citation>
    <scope>NUCLEOTIDE SEQUENCE [LARGE SCALE GENOMIC DNA]</scope>
    <source>
        <strain evidence="2 3">P</strain>
    </source>
</reference>
<dbReference type="AlphaFoldDB" id="A0A5C1QBK7"/>
<dbReference type="EMBL" id="CP035807">
    <property type="protein sequence ID" value="QEN04116.1"/>
    <property type="molecule type" value="Genomic_DNA"/>
</dbReference>
<dbReference type="KEGG" id="sper:EW093_05175"/>
<dbReference type="PANTHER" id="PTHR33383:SF1">
    <property type="entry name" value="MEMBRANE PROTEIN INSERTION EFFICIENCY FACTOR-RELATED"/>
    <property type="match status" value="1"/>
</dbReference>
<proteinExistence type="inferred from homology"/>
<evidence type="ECO:0000313" key="2">
    <source>
        <dbReference type="EMBL" id="QEN04116.1"/>
    </source>
</evidence>
<sequence length="94" mass="10921">MKRFLSAILILPIKLYQILISPLFPPKCIYFPSCSSYCIDSLKKHGPIMGLIYGVLRIFRCSPLFKGGVDPVIEKTTIKEQLFKYKEFIRSYKK</sequence>
<protein>
    <recommendedName>
        <fullName evidence="1">Putative membrane protein insertion efficiency factor</fullName>
    </recommendedName>
</protein>
<keyword evidence="3" id="KW-1185">Reference proteome</keyword>
<comment type="function">
    <text evidence="1">Could be involved in insertion of integral membrane proteins into the membrane.</text>
</comment>
<dbReference type="GO" id="GO:0005886">
    <property type="term" value="C:plasma membrane"/>
    <property type="evidence" value="ECO:0007669"/>
    <property type="project" value="UniProtKB-SubCell"/>
</dbReference>
<comment type="subcellular location">
    <subcellularLocation>
        <location evidence="1">Cell membrane</location>
        <topology evidence="1">Peripheral membrane protein</topology>
        <orientation evidence="1">Cytoplasmic side</orientation>
    </subcellularLocation>
</comment>
<keyword evidence="1" id="KW-1003">Cell membrane</keyword>